<sequence>MLRPVHRRRGPVPAHTAALRQLPRQRAKLNQRLLQPHQRPRQRQLREPAQATPSTCCTLIAGLATFDAETCLCAAFNASVFGASYALNATNGVSLLLNNYGRNSTGYQC</sequence>
<dbReference type="EMBL" id="JACMSC010000003">
    <property type="protein sequence ID" value="KAG6528207.1"/>
    <property type="molecule type" value="Genomic_DNA"/>
</dbReference>
<evidence type="ECO:0000259" key="2">
    <source>
        <dbReference type="Pfam" id="PF14547"/>
    </source>
</evidence>
<accession>A0A8J5HV98</accession>
<name>A0A8J5HV98_ZINOF</name>
<keyword evidence="4" id="KW-1185">Reference proteome</keyword>
<dbReference type="Gene3D" id="1.10.110.10">
    <property type="entry name" value="Plant lipid-transfer and hydrophobic proteins"/>
    <property type="match status" value="1"/>
</dbReference>
<evidence type="ECO:0000313" key="3">
    <source>
        <dbReference type="EMBL" id="KAG6528207.1"/>
    </source>
</evidence>
<evidence type="ECO:0000256" key="1">
    <source>
        <dbReference type="SAM" id="MobiDB-lite"/>
    </source>
</evidence>
<reference evidence="3 4" key="1">
    <citation type="submission" date="2020-08" db="EMBL/GenBank/DDBJ databases">
        <title>Plant Genome Project.</title>
        <authorList>
            <person name="Zhang R.-G."/>
        </authorList>
    </citation>
    <scope>NUCLEOTIDE SEQUENCE [LARGE SCALE GENOMIC DNA]</scope>
    <source>
        <tissue evidence="3">Rhizome</tissue>
    </source>
</reference>
<organism evidence="3 4">
    <name type="scientific">Zingiber officinale</name>
    <name type="common">Ginger</name>
    <name type="synonym">Amomum zingiber</name>
    <dbReference type="NCBI Taxonomy" id="94328"/>
    <lineage>
        <taxon>Eukaryota</taxon>
        <taxon>Viridiplantae</taxon>
        <taxon>Streptophyta</taxon>
        <taxon>Embryophyta</taxon>
        <taxon>Tracheophyta</taxon>
        <taxon>Spermatophyta</taxon>
        <taxon>Magnoliopsida</taxon>
        <taxon>Liliopsida</taxon>
        <taxon>Zingiberales</taxon>
        <taxon>Zingiberaceae</taxon>
        <taxon>Zingiber</taxon>
    </lineage>
</organism>
<dbReference type="AlphaFoldDB" id="A0A8J5HV98"/>
<dbReference type="Proteomes" id="UP000734854">
    <property type="component" value="Unassembled WGS sequence"/>
</dbReference>
<protein>
    <recommendedName>
        <fullName evidence="2">Hydrophobic seed protein domain-containing protein</fullName>
    </recommendedName>
</protein>
<gene>
    <name evidence="3" type="ORF">ZIOFF_010358</name>
</gene>
<dbReference type="SUPFAM" id="SSF47699">
    <property type="entry name" value="Bifunctional inhibitor/lipid-transfer protein/seed storage 2S albumin"/>
    <property type="match status" value="1"/>
</dbReference>
<dbReference type="InterPro" id="IPR036312">
    <property type="entry name" value="Bifun_inhib/LTP/seed_sf"/>
</dbReference>
<feature type="compositionally biased region" description="Basic residues" evidence="1">
    <location>
        <begin position="1"/>
        <end position="10"/>
    </location>
</feature>
<dbReference type="Pfam" id="PF14547">
    <property type="entry name" value="Hydrophob_seed"/>
    <property type="match status" value="1"/>
</dbReference>
<feature type="domain" description="Hydrophobic seed protein" evidence="2">
    <location>
        <begin position="52"/>
        <end position="109"/>
    </location>
</feature>
<dbReference type="InterPro" id="IPR027923">
    <property type="entry name" value="Hydrophob_seed_dom"/>
</dbReference>
<proteinExistence type="predicted"/>
<comment type="caution">
    <text evidence="3">The sequence shown here is derived from an EMBL/GenBank/DDBJ whole genome shotgun (WGS) entry which is preliminary data.</text>
</comment>
<feature type="region of interest" description="Disordered" evidence="1">
    <location>
        <begin position="1"/>
        <end position="51"/>
    </location>
</feature>
<evidence type="ECO:0000313" key="4">
    <source>
        <dbReference type="Proteomes" id="UP000734854"/>
    </source>
</evidence>